<evidence type="ECO:0000256" key="1">
    <source>
        <dbReference type="ARBA" id="ARBA00022649"/>
    </source>
</evidence>
<dbReference type="RefSeq" id="WP_138368240.1">
    <property type="nucleotide sequence ID" value="NZ_VCEJ01000008.1"/>
</dbReference>
<comment type="caution">
    <text evidence="2">The sequence shown here is derived from an EMBL/GenBank/DDBJ whole genome shotgun (WGS) entry which is preliminary data.</text>
</comment>
<keyword evidence="3" id="KW-1185">Reference proteome</keyword>
<organism evidence="2 3">
    <name type="scientific">Dyadobacter luticola</name>
    <dbReference type="NCBI Taxonomy" id="1979387"/>
    <lineage>
        <taxon>Bacteria</taxon>
        <taxon>Pseudomonadati</taxon>
        <taxon>Bacteroidota</taxon>
        <taxon>Cytophagia</taxon>
        <taxon>Cytophagales</taxon>
        <taxon>Spirosomataceae</taxon>
        <taxon>Dyadobacter</taxon>
    </lineage>
</organism>
<name>A0A5R9KPJ5_9BACT</name>
<dbReference type="Gene3D" id="3.30.2310.20">
    <property type="entry name" value="RelE-like"/>
    <property type="match status" value="1"/>
</dbReference>
<evidence type="ECO:0000313" key="3">
    <source>
        <dbReference type="Proteomes" id="UP000306402"/>
    </source>
</evidence>
<reference evidence="2 3" key="1">
    <citation type="submission" date="2019-05" db="EMBL/GenBank/DDBJ databases">
        <authorList>
            <person name="Qu J.-H."/>
        </authorList>
    </citation>
    <scope>NUCLEOTIDE SEQUENCE [LARGE SCALE GENOMIC DNA]</scope>
    <source>
        <strain evidence="2 3">T17</strain>
    </source>
</reference>
<dbReference type="Pfam" id="PF05016">
    <property type="entry name" value="ParE_toxin"/>
    <property type="match status" value="1"/>
</dbReference>
<proteinExistence type="predicted"/>
<dbReference type="InterPro" id="IPR007712">
    <property type="entry name" value="RelE/ParE_toxin"/>
</dbReference>
<keyword evidence="1" id="KW-1277">Toxin-antitoxin system</keyword>
<sequence>MYKIHIPRSARRDIREAALWYNEQKPGLGKRFAHTVLRKIELISEQPHLYEVRYDEIRMALTPIFPFTIHFKVYEKRRVIAILGVFHTSRNPENWSKRQ</sequence>
<protein>
    <submittedName>
        <fullName evidence="2">Type II toxin-antitoxin system RelE/ParE family toxin</fullName>
    </submittedName>
</protein>
<dbReference type="OrthoDB" id="595476at2"/>
<dbReference type="InterPro" id="IPR035093">
    <property type="entry name" value="RelE/ParE_toxin_dom_sf"/>
</dbReference>
<evidence type="ECO:0000313" key="2">
    <source>
        <dbReference type="EMBL" id="TLU98142.1"/>
    </source>
</evidence>
<dbReference type="Proteomes" id="UP000306402">
    <property type="component" value="Unassembled WGS sequence"/>
</dbReference>
<accession>A0A5R9KPJ5</accession>
<gene>
    <name evidence="2" type="ORF">FEN17_25535</name>
</gene>
<dbReference type="EMBL" id="VCEJ01000008">
    <property type="protein sequence ID" value="TLU98142.1"/>
    <property type="molecule type" value="Genomic_DNA"/>
</dbReference>
<dbReference type="AlphaFoldDB" id="A0A5R9KPJ5"/>